<organism evidence="2 3">
    <name type="scientific">Pleurostoma richardsiae</name>
    <dbReference type="NCBI Taxonomy" id="41990"/>
    <lineage>
        <taxon>Eukaryota</taxon>
        <taxon>Fungi</taxon>
        <taxon>Dikarya</taxon>
        <taxon>Ascomycota</taxon>
        <taxon>Pezizomycotina</taxon>
        <taxon>Sordariomycetes</taxon>
        <taxon>Sordariomycetidae</taxon>
        <taxon>Calosphaeriales</taxon>
        <taxon>Pleurostomataceae</taxon>
        <taxon>Pleurostoma</taxon>
    </lineage>
</organism>
<proteinExistence type="predicted"/>
<name>A0AA38RD99_9PEZI</name>
<dbReference type="SUPFAM" id="SSF50985">
    <property type="entry name" value="RCC1/BLIP-II"/>
    <property type="match status" value="1"/>
</dbReference>
<dbReference type="InterPro" id="IPR000408">
    <property type="entry name" value="Reg_chr_condens"/>
</dbReference>
<comment type="caution">
    <text evidence="2">The sequence shown here is derived from an EMBL/GenBank/DDBJ whole genome shotgun (WGS) entry which is preliminary data.</text>
</comment>
<dbReference type="Gene3D" id="2.130.10.30">
    <property type="entry name" value="Regulator of chromosome condensation 1/beta-lactamase-inhibitor protein II"/>
    <property type="match status" value="1"/>
</dbReference>
<dbReference type="InterPro" id="IPR009091">
    <property type="entry name" value="RCC1/BLIP-II"/>
</dbReference>
<dbReference type="AlphaFoldDB" id="A0AA38RD99"/>
<feature type="repeat" description="RCC1" evidence="1">
    <location>
        <begin position="1"/>
        <end position="53"/>
    </location>
</feature>
<dbReference type="GO" id="GO:0005085">
    <property type="term" value="F:guanyl-nucleotide exchange factor activity"/>
    <property type="evidence" value="ECO:0007669"/>
    <property type="project" value="TreeGrafter"/>
</dbReference>
<reference evidence="2" key="1">
    <citation type="submission" date="2022-07" db="EMBL/GenBank/DDBJ databases">
        <title>Fungi with potential for degradation of polypropylene.</title>
        <authorList>
            <person name="Gostincar C."/>
        </authorList>
    </citation>
    <scope>NUCLEOTIDE SEQUENCE</scope>
    <source>
        <strain evidence="2">EXF-13308</strain>
    </source>
</reference>
<protein>
    <submittedName>
        <fullName evidence="2">Uncharacterized protein</fullName>
    </submittedName>
</protein>
<gene>
    <name evidence="2" type="ORF">NKR23_g9165</name>
</gene>
<keyword evidence="3" id="KW-1185">Reference proteome</keyword>
<evidence type="ECO:0000256" key="1">
    <source>
        <dbReference type="PROSITE-ProRule" id="PRU00235"/>
    </source>
</evidence>
<dbReference type="PANTHER" id="PTHR45982">
    <property type="entry name" value="REGULATOR OF CHROMOSOME CONDENSATION"/>
    <property type="match status" value="1"/>
</dbReference>
<dbReference type="PROSITE" id="PS50012">
    <property type="entry name" value="RCC1_3"/>
    <property type="match status" value="3"/>
</dbReference>
<evidence type="ECO:0000313" key="2">
    <source>
        <dbReference type="EMBL" id="KAJ9137447.1"/>
    </source>
</evidence>
<feature type="repeat" description="RCC1" evidence="1">
    <location>
        <begin position="115"/>
        <end position="178"/>
    </location>
</feature>
<dbReference type="PRINTS" id="PR00633">
    <property type="entry name" value="RCCNDNSATION"/>
</dbReference>
<feature type="repeat" description="RCC1" evidence="1">
    <location>
        <begin position="54"/>
        <end position="114"/>
    </location>
</feature>
<dbReference type="Pfam" id="PF13540">
    <property type="entry name" value="RCC1_2"/>
    <property type="match status" value="2"/>
</dbReference>
<sequence length="232" mass="25184">MGSGLQNQLGRRLGSLRAIHRFDGLVPQLVALPTNKVRENFAGDHHSFALTADGSVWACGRNNNGQTGIPVTDAGRRLADKISVPIPTRVSALQGYKVRTLTGGPYHSIACTEEGQVLAWGRYDSGQVRLDLDNVPGEHFAKDPRGRRVELSVPTVVPELEAIHVAAGIDWCVAITAKGQDYSWGFSSDYRTGLGMLGEVVKPRPMTGIRDSIRWAGSGRTFRLVIGRVEGR</sequence>
<dbReference type="EMBL" id="JANBVO010000034">
    <property type="protein sequence ID" value="KAJ9137447.1"/>
    <property type="molecule type" value="Genomic_DNA"/>
</dbReference>
<dbReference type="GO" id="GO:0005737">
    <property type="term" value="C:cytoplasm"/>
    <property type="evidence" value="ECO:0007669"/>
    <property type="project" value="TreeGrafter"/>
</dbReference>
<dbReference type="Proteomes" id="UP001174694">
    <property type="component" value="Unassembled WGS sequence"/>
</dbReference>
<dbReference type="InterPro" id="IPR051553">
    <property type="entry name" value="Ran_GTPase-activating"/>
</dbReference>
<accession>A0AA38RD99</accession>
<dbReference type="PANTHER" id="PTHR45982:SF1">
    <property type="entry name" value="REGULATOR OF CHROMOSOME CONDENSATION"/>
    <property type="match status" value="1"/>
</dbReference>
<evidence type="ECO:0000313" key="3">
    <source>
        <dbReference type="Proteomes" id="UP001174694"/>
    </source>
</evidence>